<evidence type="ECO:0000256" key="1">
    <source>
        <dbReference type="ARBA" id="ARBA00003943"/>
    </source>
</evidence>
<evidence type="ECO:0000256" key="6">
    <source>
        <dbReference type="ARBA" id="ARBA00022475"/>
    </source>
</evidence>
<evidence type="ECO:0000256" key="12">
    <source>
        <dbReference type="ARBA" id="ARBA00023027"/>
    </source>
</evidence>
<evidence type="ECO:0000313" key="21">
    <source>
        <dbReference type="Proteomes" id="UP001321249"/>
    </source>
</evidence>
<keyword evidence="8 16" id="KW-0812">Transmembrane</keyword>
<evidence type="ECO:0000256" key="5">
    <source>
        <dbReference type="ARBA" id="ARBA00014581"/>
    </source>
</evidence>
<dbReference type="PANTHER" id="PTHR44758">
    <property type="entry name" value="NAD(P) TRANSHYDROGENASE SUBUNIT BETA"/>
    <property type="match status" value="1"/>
</dbReference>
<protein>
    <recommendedName>
        <fullName evidence="5 15">NAD(P) transhydrogenase subunit beta</fullName>
        <ecNumber evidence="4 15">7.1.1.1</ecNumber>
    </recommendedName>
    <alternativeName>
        <fullName evidence="15">Nicotinamide nucleotide transhydrogenase subunit beta</fullName>
    </alternativeName>
</protein>
<keyword evidence="9 15" id="KW-0521">NADP</keyword>
<name>A0AAJ5ZK18_9CHLR</name>
<comment type="similarity">
    <text evidence="3 15">Belongs to the PNT beta subunit family.</text>
</comment>
<organism evidence="19 20">
    <name type="scientific">Candidatus Lucifugimonas marina</name>
    <dbReference type="NCBI Taxonomy" id="3038979"/>
    <lineage>
        <taxon>Bacteria</taxon>
        <taxon>Bacillati</taxon>
        <taxon>Chloroflexota</taxon>
        <taxon>Dehalococcoidia</taxon>
        <taxon>SAR202 cluster</taxon>
        <taxon>Candidatus Lucifugimonadales</taxon>
        <taxon>Candidatus Lucifugimonadaceae</taxon>
        <taxon>Candidatus Lucifugimonas</taxon>
    </lineage>
</organism>
<comment type="subcellular location">
    <subcellularLocation>
        <location evidence="2">Cell inner membrane</location>
        <topology evidence="2">Multi-pass membrane protein</topology>
    </subcellularLocation>
</comment>
<dbReference type="Gene3D" id="3.40.50.1220">
    <property type="entry name" value="TPP-binding domain"/>
    <property type="match status" value="1"/>
</dbReference>
<keyword evidence="6 15" id="KW-1003">Cell membrane</keyword>
<feature type="transmembrane region" description="Helical" evidence="16">
    <location>
        <begin position="85"/>
        <end position="108"/>
    </location>
</feature>
<accession>A0AAJ5ZK18</accession>
<dbReference type="EC" id="7.1.1.1" evidence="4 15"/>
<feature type="domain" description="NADP transhydrogenase beta-like" evidence="17">
    <location>
        <begin position="5"/>
        <end position="454"/>
    </location>
</feature>
<evidence type="ECO:0000313" key="20">
    <source>
        <dbReference type="Proteomes" id="UP001219901"/>
    </source>
</evidence>
<dbReference type="InterPro" id="IPR034300">
    <property type="entry name" value="PNTB-like"/>
</dbReference>
<evidence type="ECO:0000256" key="4">
    <source>
        <dbReference type="ARBA" id="ARBA00012943"/>
    </source>
</evidence>
<evidence type="ECO:0000313" key="18">
    <source>
        <dbReference type="EMBL" id="MDG0865650.1"/>
    </source>
</evidence>
<evidence type="ECO:0000313" key="19">
    <source>
        <dbReference type="EMBL" id="WFG40770.1"/>
    </source>
</evidence>
<keyword evidence="10 15" id="KW-1278">Translocase</keyword>
<dbReference type="FunFam" id="3.40.50.1220:FF:000002">
    <property type="entry name" value="NAD(P) transhydrogenase subunit beta"/>
    <property type="match status" value="1"/>
</dbReference>
<dbReference type="SUPFAM" id="SSF52467">
    <property type="entry name" value="DHS-like NAD/FAD-binding domain"/>
    <property type="match status" value="1"/>
</dbReference>
<comment type="catalytic activity">
    <reaction evidence="14 15">
        <text>NAD(+) + NADPH + H(+)(in) = NADH + NADP(+) + H(+)(out)</text>
        <dbReference type="Rhea" id="RHEA:47992"/>
        <dbReference type="ChEBI" id="CHEBI:15378"/>
        <dbReference type="ChEBI" id="CHEBI:57540"/>
        <dbReference type="ChEBI" id="CHEBI:57783"/>
        <dbReference type="ChEBI" id="CHEBI:57945"/>
        <dbReference type="ChEBI" id="CHEBI:58349"/>
        <dbReference type="EC" id="7.1.1.1"/>
    </reaction>
</comment>
<evidence type="ECO:0000256" key="13">
    <source>
        <dbReference type="ARBA" id="ARBA00023136"/>
    </source>
</evidence>
<feature type="transmembrane region" description="Helical" evidence="16">
    <location>
        <begin position="183"/>
        <end position="202"/>
    </location>
</feature>
<dbReference type="InterPro" id="IPR012136">
    <property type="entry name" value="NADH_DH_b"/>
</dbReference>
<feature type="transmembrane region" description="Helical" evidence="16">
    <location>
        <begin position="55"/>
        <end position="73"/>
    </location>
</feature>
<dbReference type="EMBL" id="CP046147">
    <property type="protein sequence ID" value="WFG40770.1"/>
    <property type="molecule type" value="Genomic_DNA"/>
</dbReference>
<evidence type="ECO:0000256" key="16">
    <source>
        <dbReference type="SAM" id="Phobius"/>
    </source>
</evidence>
<dbReference type="AlphaFoldDB" id="A0AAJ5ZK18"/>
<dbReference type="PANTHER" id="PTHR44758:SF1">
    <property type="entry name" value="NAD(P) TRANSHYDROGENASE SUBUNIT BETA"/>
    <property type="match status" value="1"/>
</dbReference>
<keyword evidence="12 15" id="KW-0520">NAD</keyword>
<sequence>MNITNVMYIVAAILFIVGLKQLGSPATARNGNRMSSMAMLIAVLATVVGNDIMSWEWIIGGAIVGAAIGAFSARKVAMTEMPQLVAIFNGFGGAASAVIAAGELVRLIDNGADIAEDVSITIMASVIVGGVTLTGSFIAYGKLQGVVPTRPLLLPIRNVINVALLIGMIASTVWLVVDPSMTAFFIAGGIALALGILVVIPIGGADMPVVIALLNSYSGIAGAATGFVLGNNMLIIAGSLVGASGLILTRIMTKAMNRSLANVMLGGFGVEDGAAGSGEEETRPVTSIQPDDAATMLAYAQSVIFVPGYGLAVAQAQHQVRELADLLKEKGISVRYAIHPVAGRMPGHMNVLLAEANVPYDELKDLDEINGEFQRTDVAVVIGANDVTNPSARTDTSSPIYGMPILNVDQAQSVIMMKRGMSSGFAGVQNEMFFLDKTQMLFGDAKDSVEKITSEVKDL</sequence>
<evidence type="ECO:0000256" key="10">
    <source>
        <dbReference type="ARBA" id="ARBA00022967"/>
    </source>
</evidence>
<dbReference type="Proteomes" id="UP001321249">
    <property type="component" value="Unassembled WGS sequence"/>
</dbReference>
<proteinExistence type="inferred from homology"/>
<evidence type="ECO:0000256" key="7">
    <source>
        <dbReference type="ARBA" id="ARBA00022519"/>
    </source>
</evidence>
<reference evidence="19" key="2">
    <citation type="journal article" date="2023" name="Nat. Commun.">
        <title>Cultivation of marine bacteria of the SAR202 clade.</title>
        <authorList>
            <person name="Lim Y."/>
            <person name="Seo J.H."/>
            <person name="Giovannoni S.J."/>
            <person name="Kang I."/>
            <person name="Cho J.C."/>
        </authorList>
    </citation>
    <scope>NUCLEOTIDE SEQUENCE</scope>
    <source>
        <strain evidence="19">JH1073</strain>
    </source>
</reference>
<comment type="function">
    <text evidence="1 15">The transhydrogenation between NADH and NADP is coupled to respiration and ATP hydrolysis and functions as a proton pump across the membrane.</text>
</comment>
<keyword evidence="13 15" id="KW-0472">Membrane</keyword>
<dbReference type="InterPro" id="IPR029035">
    <property type="entry name" value="DHS-like_NAD/FAD-binding_dom"/>
</dbReference>
<keyword evidence="11 16" id="KW-1133">Transmembrane helix</keyword>
<evidence type="ECO:0000256" key="14">
    <source>
        <dbReference type="ARBA" id="ARBA00048202"/>
    </source>
</evidence>
<evidence type="ECO:0000256" key="11">
    <source>
        <dbReference type="ARBA" id="ARBA00022989"/>
    </source>
</evidence>
<evidence type="ECO:0000256" key="15">
    <source>
        <dbReference type="PIRNR" id="PIRNR000204"/>
    </source>
</evidence>
<evidence type="ECO:0000256" key="8">
    <source>
        <dbReference type="ARBA" id="ARBA00022692"/>
    </source>
</evidence>
<evidence type="ECO:0000256" key="2">
    <source>
        <dbReference type="ARBA" id="ARBA00004429"/>
    </source>
</evidence>
<reference evidence="20" key="3">
    <citation type="submission" date="2023-06" db="EMBL/GenBank/DDBJ databases">
        <title>Pangenomics reveal diversification of enzyme families and niche specialization in globally abundant SAR202 bacteria.</title>
        <authorList>
            <person name="Saw J.H.W."/>
        </authorList>
    </citation>
    <scope>NUCLEOTIDE SEQUENCE [LARGE SCALE GENOMIC DNA]</scope>
    <source>
        <strain evidence="20">JH1073</strain>
    </source>
</reference>
<dbReference type="PIRSF" id="PIRSF000204">
    <property type="entry name" value="PNTB"/>
    <property type="match status" value="1"/>
</dbReference>
<dbReference type="EMBL" id="WMBE01000001">
    <property type="protein sequence ID" value="MDG0865650.1"/>
    <property type="molecule type" value="Genomic_DNA"/>
</dbReference>
<keyword evidence="7 15" id="KW-0997">Cell inner membrane</keyword>
<feature type="transmembrane region" description="Helical" evidence="16">
    <location>
        <begin position="6"/>
        <end position="22"/>
    </location>
</feature>
<feature type="transmembrane region" description="Helical" evidence="16">
    <location>
        <begin position="152"/>
        <end position="177"/>
    </location>
</feature>
<reference evidence="20 21" key="1">
    <citation type="submission" date="2019-11" db="EMBL/GenBank/DDBJ databases">
        <authorList>
            <person name="Cho J.-C."/>
        </authorList>
    </citation>
    <scope>NUCLEOTIDE SEQUENCE [LARGE SCALE GENOMIC DNA]</scope>
    <source>
        <strain evidence="19 20">JH1073</strain>
        <strain evidence="18 21">JH702</strain>
    </source>
</reference>
<evidence type="ECO:0000259" key="17">
    <source>
        <dbReference type="Pfam" id="PF02233"/>
    </source>
</evidence>
<dbReference type="GO" id="GO:0050661">
    <property type="term" value="F:NADP binding"/>
    <property type="evidence" value="ECO:0007669"/>
    <property type="project" value="InterPro"/>
</dbReference>
<keyword evidence="20" id="KW-1185">Reference proteome</keyword>
<feature type="transmembrane region" description="Helical" evidence="16">
    <location>
        <begin position="120"/>
        <end position="140"/>
    </location>
</feature>
<dbReference type="Proteomes" id="UP001219901">
    <property type="component" value="Chromosome"/>
</dbReference>
<feature type="transmembrane region" description="Helical" evidence="16">
    <location>
        <begin position="234"/>
        <end position="252"/>
    </location>
</feature>
<dbReference type="GO" id="GO:0008750">
    <property type="term" value="F:proton-translocating NAD(P)+ transhydrogenase activity"/>
    <property type="evidence" value="ECO:0007669"/>
    <property type="project" value="UniProtKB-EC"/>
</dbReference>
<dbReference type="Pfam" id="PF02233">
    <property type="entry name" value="PNTB"/>
    <property type="match status" value="1"/>
</dbReference>
<dbReference type="GO" id="GO:0005886">
    <property type="term" value="C:plasma membrane"/>
    <property type="evidence" value="ECO:0007669"/>
    <property type="project" value="UniProtKB-SubCell"/>
</dbReference>
<evidence type="ECO:0000256" key="3">
    <source>
        <dbReference type="ARBA" id="ARBA00007919"/>
    </source>
</evidence>
<evidence type="ECO:0000256" key="9">
    <source>
        <dbReference type="ARBA" id="ARBA00022857"/>
    </source>
</evidence>
<gene>
    <name evidence="18" type="ORF">GKO46_01000</name>
    <name evidence="19" type="ORF">GKO48_08225</name>
</gene>